<dbReference type="InterPro" id="IPR043502">
    <property type="entry name" value="DNA/RNA_pol_sf"/>
</dbReference>
<organism evidence="2">
    <name type="scientific">Prunus dulcis</name>
    <name type="common">Almond</name>
    <name type="synonym">Amygdalus dulcis</name>
    <dbReference type="NCBI Taxonomy" id="3755"/>
    <lineage>
        <taxon>Eukaryota</taxon>
        <taxon>Viridiplantae</taxon>
        <taxon>Streptophyta</taxon>
        <taxon>Embryophyta</taxon>
        <taxon>Tracheophyta</taxon>
        <taxon>Spermatophyta</taxon>
        <taxon>Magnoliopsida</taxon>
        <taxon>eudicotyledons</taxon>
        <taxon>Gunneridae</taxon>
        <taxon>Pentapetalae</taxon>
        <taxon>rosids</taxon>
        <taxon>fabids</taxon>
        <taxon>Rosales</taxon>
        <taxon>Rosaceae</taxon>
        <taxon>Amygdaloideae</taxon>
        <taxon>Amygdaleae</taxon>
        <taxon>Prunus</taxon>
    </lineage>
</organism>
<protein>
    <submittedName>
        <fullName evidence="2">RmlC-like cupins superfamily protein</fullName>
    </submittedName>
</protein>
<name>A0A4Y1RRU9_PRUDU</name>
<dbReference type="AlphaFoldDB" id="A0A4Y1RRU9"/>
<reference evidence="2" key="1">
    <citation type="journal article" date="2019" name="Science">
        <title>Mutation of a bHLH transcription factor allowed almond domestication.</title>
        <authorList>
            <person name="Sanchez-Perez R."/>
            <person name="Pavan S."/>
            <person name="Mazzeo R."/>
            <person name="Moldovan C."/>
            <person name="Aiese Cigliano R."/>
            <person name="Del Cueto J."/>
            <person name="Ricciardi F."/>
            <person name="Lotti C."/>
            <person name="Ricciardi L."/>
            <person name="Dicenta F."/>
            <person name="Lopez-Marques R.L."/>
            <person name="Lindberg Moller B."/>
        </authorList>
    </citation>
    <scope>NUCLEOTIDE SEQUENCE</scope>
</reference>
<gene>
    <name evidence="2" type="ORF">Prudu_018920</name>
</gene>
<dbReference type="InterPro" id="IPR013103">
    <property type="entry name" value="RVT_2"/>
</dbReference>
<accession>A0A4Y1RRU9</accession>
<evidence type="ECO:0000259" key="1">
    <source>
        <dbReference type="Pfam" id="PF07727"/>
    </source>
</evidence>
<dbReference type="EMBL" id="AP019303">
    <property type="protein sequence ID" value="BBH07094.1"/>
    <property type="molecule type" value="Genomic_DNA"/>
</dbReference>
<sequence length="177" mass="20384">MDSELVALADNHTWTLTHLPPGKFPTDCKRVYKIKRCADGFVELYKARLVAKGFTQIEGLDYHETFSSTAKMITIRCLLAVATSQHYVIHQLDVHNAFLHGDLHEEIYMSPPPGLRQQRENLVCCLHKSLYGLKQASRQWFPSLLKPSLLLVLSNQKLIILLHPQRWQVFYSIINLC</sequence>
<feature type="domain" description="Reverse transcriptase Ty1/copia-type" evidence="1">
    <location>
        <begin position="11"/>
        <end position="144"/>
    </location>
</feature>
<evidence type="ECO:0000313" key="2">
    <source>
        <dbReference type="EMBL" id="BBH07094.1"/>
    </source>
</evidence>
<proteinExistence type="predicted"/>
<dbReference type="SUPFAM" id="SSF56672">
    <property type="entry name" value="DNA/RNA polymerases"/>
    <property type="match status" value="1"/>
</dbReference>
<dbReference type="Pfam" id="PF07727">
    <property type="entry name" value="RVT_2"/>
    <property type="match status" value="1"/>
</dbReference>